<organism evidence="9 10">
    <name type="scientific">Microbaculum marinum</name>
    <dbReference type="NCBI Taxonomy" id="1764581"/>
    <lineage>
        <taxon>Bacteria</taxon>
        <taxon>Pseudomonadati</taxon>
        <taxon>Pseudomonadota</taxon>
        <taxon>Alphaproteobacteria</taxon>
        <taxon>Hyphomicrobiales</taxon>
        <taxon>Tepidamorphaceae</taxon>
        <taxon>Microbaculum</taxon>
    </lineage>
</organism>
<proteinExistence type="inferred from homology"/>
<evidence type="ECO:0000256" key="1">
    <source>
        <dbReference type="ARBA" id="ARBA00004651"/>
    </source>
</evidence>
<reference evidence="9 10" key="1">
    <citation type="submission" date="2024-02" db="EMBL/GenBank/DDBJ databases">
        <title>Genome analysis and characterization of Microbaculum marinisediminis sp. nov., isolated from marine sediment.</title>
        <authorList>
            <person name="Du Z.-J."/>
            <person name="Ye Y.-Q."/>
            <person name="Zhang Z.-R."/>
            <person name="Yuan S.-M."/>
            <person name="Zhang X.-Y."/>
        </authorList>
    </citation>
    <scope>NUCLEOTIDE SEQUENCE [LARGE SCALE GENOMIC DNA]</scope>
    <source>
        <strain evidence="9 10">SDUM1044001</strain>
    </source>
</reference>
<comment type="subcellular location">
    <subcellularLocation>
        <location evidence="1">Cell membrane</location>
        <topology evidence="1">Multi-pass membrane protein</topology>
    </subcellularLocation>
</comment>
<dbReference type="EMBL" id="JAZHOF010000009">
    <property type="protein sequence ID" value="MEJ8573991.1"/>
    <property type="molecule type" value="Genomic_DNA"/>
</dbReference>
<keyword evidence="10" id="KW-1185">Reference proteome</keyword>
<feature type="transmembrane region" description="Helical" evidence="8">
    <location>
        <begin position="229"/>
        <end position="249"/>
    </location>
</feature>
<dbReference type="Pfam" id="PF03253">
    <property type="entry name" value="UT"/>
    <property type="match status" value="1"/>
</dbReference>
<dbReference type="PANTHER" id="PTHR10464:SF4">
    <property type="entry name" value="UREA TRANSPORTER"/>
    <property type="match status" value="1"/>
</dbReference>
<accession>A0AAW9RW82</accession>
<dbReference type="RefSeq" id="WP_340331684.1">
    <property type="nucleotide sequence ID" value="NZ_JAZHOF010000009.1"/>
</dbReference>
<dbReference type="Gene3D" id="1.10.3430.10">
    <property type="entry name" value="Ammonium transporter AmtB like domains"/>
    <property type="match status" value="1"/>
</dbReference>
<dbReference type="PANTHER" id="PTHR10464">
    <property type="entry name" value="UREA TRANSPORTER"/>
    <property type="match status" value="1"/>
</dbReference>
<keyword evidence="4 8" id="KW-0812">Transmembrane</keyword>
<protein>
    <submittedName>
        <fullName evidence="9">Urea transporter</fullName>
    </submittedName>
</protein>
<comment type="caution">
    <text evidence="9">The sequence shown here is derived from an EMBL/GenBank/DDBJ whole genome shotgun (WGS) entry which is preliminary data.</text>
</comment>
<sequence length="330" mass="34710">MKPPVDYLFPPMTSGTVPYWRLTLRGCSQLCFQTNELTGIFFLVAVLVTSPLAAAYMLVAALMAPGGRMLLGQRGAVLETGLPGLNPCLVALSLPAFFETGWTDWGMWAVLVVCVAVAIVLVRVLLLVLPFPILVLPFLIIFWILWALEPHVGFLEPAAGGPAAAATFQPVAAVLRGLGETLFSPAIVSGLLFLCGVLLGNWRHGVIALVGATTGTVVAYYYRQVDPGSADLGLYGFNGVLAAVSAYVVCGGRLRLAVLGAVLATILTPAISAVGVQALSAPFVLTTWFLLLLGWIEDRWFGAPPQPQLAGSAATPAADTQTPLPARNGD</sequence>
<keyword evidence="5 8" id="KW-1133">Transmembrane helix</keyword>
<evidence type="ECO:0000256" key="3">
    <source>
        <dbReference type="ARBA" id="ARBA00022475"/>
    </source>
</evidence>
<dbReference type="GO" id="GO:0015204">
    <property type="term" value="F:urea transmembrane transporter activity"/>
    <property type="evidence" value="ECO:0007669"/>
    <property type="project" value="InterPro"/>
</dbReference>
<evidence type="ECO:0000256" key="2">
    <source>
        <dbReference type="ARBA" id="ARBA00005914"/>
    </source>
</evidence>
<feature type="transmembrane region" description="Helical" evidence="8">
    <location>
        <begin position="40"/>
        <end position="64"/>
    </location>
</feature>
<dbReference type="InterPro" id="IPR029020">
    <property type="entry name" value="Ammonium/urea_transptr"/>
</dbReference>
<name>A0AAW9RW82_9HYPH</name>
<comment type="similarity">
    <text evidence="2">Belongs to the urea transporter family.</text>
</comment>
<feature type="transmembrane region" description="Helical" evidence="8">
    <location>
        <begin position="256"/>
        <end position="273"/>
    </location>
</feature>
<evidence type="ECO:0000313" key="9">
    <source>
        <dbReference type="EMBL" id="MEJ8573991.1"/>
    </source>
</evidence>
<feature type="transmembrane region" description="Helical" evidence="8">
    <location>
        <begin position="182"/>
        <end position="199"/>
    </location>
</feature>
<gene>
    <name evidence="9" type="ORF">V3328_21060</name>
</gene>
<dbReference type="AlphaFoldDB" id="A0AAW9RW82"/>
<feature type="transmembrane region" description="Helical" evidence="8">
    <location>
        <begin position="206"/>
        <end position="223"/>
    </location>
</feature>
<evidence type="ECO:0000313" key="10">
    <source>
        <dbReference type="Proteomes" id="UP001378188"/>
    </source>
</evidence>
<evidence type="ECO:0000256" key="5">
    <source>
        <dbReference type="ARBA" id="ARBA00022989"/>
    </source>
</evidence>
<evidence type="ECO:0000256" key="4">
    <source>
        <dbReference type="ARBA" id="ARBA00022692"/>
    </source>
</evidence>
<evidence type="ECO:0000256" key="7">
    <source>
        <dbReference type="SAM" id="MobiDB-lite"/>
    </source>
</evidence>
<feature type="transmembrane region" description="Helical" evidence="8">
    <location>
        <begin position="105"/>
        <end position="122"/>
    </location>
</feature>
<dbReference type="GO" id="GO:0005886">
    <property type="term" value="C:plasma membrane"/>
    <property type="evidence" value="ECO:0007669"/>
    <property type="project" value="UniProtKB-SubCell"/>
</dbReference>
<evidence type="ECO:0000256" key="6">
    <source>
        <dbReference type="ARBA" id="ARBA00023136"/>
    </source>
</evidence>
<keyword evidence="6 8" id="KW-0472">Membrane</keyword>
<feature type="region of interest" description="Disordered" evidence="7">
    <location>
        <begin position="307"/>
        <end position="330"/>
    </location>
</feature>
<dbReference type="InterPro" id="IPR004937">
    <property type="entry name" value="Urea_transporter"/>
</dbReference>
<keyword evidence="3" id="KW-1003">Cell membrane</keyword>
<evidence type="ECO:0000256" key="8">
    <source>
        <dbReference type="SAM" id="Phobius"/>
    </source>
</evidence>
<dbReference type="Proteomes" id="UP001378188">
    <property type="component" value="Unassembled WGS sequence"/>
</dbReference>
<feature type="transmembrane region" description="Helical" evidence="8">
    <location>
        <begin position="129"/>
        <end position="148"/>
    </location>
</feature>